<dbReference type="AlphaFoldDB" id="A0A9Q1H0S0"/>
<protein>
    <submittedName>
        <fullName evidence="1">Uncharacterized protein</fullName>
    </submittedName>
</protein>
<organism evidence="1 2">
    <name type="scientific">Carnegiea gigantea</name>
    <dbReference type="NCBI Taxonomy" id="171969"/>
    <lineage>
        <taxon>Eukaryota</taxon>
        <taxon>Viridiplantae</taxon>
        <taxon>Streptophyta</taxon>
        <taxon>Embryophyta</taxon>
        <taxon>Tracheophyta</taxon>
        <taxon>Spermatophyta</taxon>
        <taxon>Magnoliopsida</taxon>
        <taxon>eudicotyledons</taxon>
        <taxon>Gunneridae</taxon>
        <taxon>Pentapetalae</taxon>
        <taxon>Caryophyllales</taxon>
        <taxon>Cactineae</taxon>
        <taxon>Cactaceae</taxon>
        <taxon>Cactoideae</taxon>
        <taxon>Echinocereeae</taxon>
        <taxon>Carnegiea</taxon>
    </lineage>
</organism>
<accession>A0A9Q1H0S0</accession>
<gene>
    <name evidence="1" type="ORF">Cgig2_028028</name>
</gene>
<dbReference type="Proteomes" id="UP001153076">
    <property type="component" value="Unassembled WGS sequence"/>
</dbReference>
<comment type="caution">
    <text evidence="1">The sequence shown here is derived from an EMBL/GenBank/DDBJ whole genome shotgun (WGS) entry which is preliminary data.</text>
</comment>
<sequence length="157" mass="18161">MKQRDREEQLFGEYGRGRIIEMIDYQNVVCLPEANLQVYLKELGEEQHQQGVHGECSTITTTRERRWPCCPHCNKSFKTLYLSIMSQCSSPQPSSDAVVTNQNETYCSSPYGTCYCSPEFLEQVQQLESMARETMQRKKRINFNPPSFSLRISSEKG</sequence>
<keyword evidence="2" id="KW-1185">Reference proteome</keyword>
<dbReference type="EMBL" id="JAKOGI010001045">
    <property type="protein sequence ID" value="KAJ8428153.1"/>
    <property type="molecule type" value="Genomic_DNA"/>
</dbReference>
<evidence type="ECO:0000313" key="1">
    <source>
        <dbReference type="EMBL" id="KAJ8428153.1"/>
    </source>
</evidence>
<name>A0A9Q1H0S0_9CARY</name>
<proteinExistence type="predicted"/>
<evidence type="ECO:0000313" key="2">
    <source>
        <dbReference type="Proteomes" id="UP001153076"/>
    </source>
</evidence>
<reference evidence="1" key="1">
    <citation type="submission" date="2022-04" db="EMBL/GenBank/DDBJ databases">
        <title>Carnegiea gigantea Genome sequencing and assembly v2.</title>
        <authorList>
            <person name="Copetti D."/>
            <person name="Sanderson M.J."/>
            <person name="Burquez A."/>
            <person name="Wojciechowski M.F."/>
        </authorList>
    </citation>
    <scope>NUCLEOTIDE SEQUENCE</scope>
    <source>
        <strain evidence="1">SGP5-SGP5p</strain>
        <tissue evidence="1">Aerial part</tissue>
    </source>
</reference>